<organism evidence="3 4">
    <name type="scientific">Streptomyces kaempferi</name>
    <dbReference type="NCBI Taxonomy" id="333725"/>
    <lineage>
        <taxon>Bacteria</taxon>
        <taxon>Bacillati</taxon>
        <taxon>Actinomycetota</taxon>
        <taxon>Actinomycetes</taxon>
        <taxon>Kitasatosporales</taxon>
        <taxon>Streptomycetaceae</taxon>
        <taxon>Streptomyces</taxon>
    </lineage>
</organism>
<comment type="caution">
    <text evidence="3">The sequence shown here is derived from an EMBL/GenBank/DDBJ whole genome shotgun (WGS) entry which is preliminary data.</text>
</comment>
<sequence length="216" mass="23911">MSAPVSSEGRPAPYNDGYGDTPTIDEALADYDAWLHRRVHQMLPATDHRHDDLVQEGRIAMWEAHSRHDPAKGSLPAWLTRHANWHMQEVLARRGKWTGSPSRRDGRHEVRDVPTVSLDALLFPPDGGVGDEKAAGVVPDIADSAMTAYHRVQVLDALSALTEKQRQYVVLRFWGDAAGPELKSVFGYDPKGLWSSPKSPAARERLAKSLTHLNAA</sequence>
<evidence type="ECO:0000256" key="1">
    <source>
        <dbReference type="SAM" id="MobiDB-lite"/>
    </source>
</evidence>
<evidence type="ECO:0000313" key="4">
    <source>
        <dbReference type="Proteomes" id="UP001597058"/>
    </source>
</evidence>
<reference evidence="4" key="1">
    <citation type="journal article" date="2019" name="Int. J. Syst. Evol. Microbiol.">
        <title>The Global Catalogue of Microorganisms (GCM) 10K type strain sequencing project: providing services to taxonomists for standard genome sequencing and annotation.</title>
        <authorList>
            <consortium name="The Broad Institute Genomics Platform"/>
            <consortium name="The Broad Institute Genome Sequencing Center for Infectious Disease"/>
            <person name="Wu L."/>
            <person name="Ma J."/>
        </authorList>
    </citation>
    <scope>NUCLEOTIDE SEQUENCE [LARGE SCALE GENOMIC DNA]</scope>
    <source>
        <strain evidence="4">CGMCC 4.7020</strain>
    </source>
</reference>
<dbReference type="Proteomes" id="UP001597058">
    <property type="component" value="Unassembled WGS sequence"/>
</dbReference>
<protein>
    <submittedName>
        <fullName evidence="3">Sigma-70 family RNA polymerase sigma factor</fullName>
    </submittedName>
</protein>
<feature type="region of interest" description="Disordered" evidence="1">
    <location>
        <begin position="1"/>
        <end position="21"/>
    </location>
</feature>
<dbReference type="Gene3D" id="1.10.1740.10">
    <property type="match status" value="1"/>
</dbReference>
<evidence type="ECO:0000259" key="2">
    <source>
        <dbReference type="Pfam" id="PF04542"/>
    </source>
</evidence>
<evidence type="ECO:0000313" key="3">
    <source>
        <dbReference type="EMBL" id="MFD1309116.1"/>
    </source>
</evidence>
<feature type="domain" description="RNA polymerase sigma-70 region 2" evidence="2">
    <location>
        <begin position="31"/>
        <end position="87"/>
    </location>
</feature>
<dbReference type="InterPro" id="IPR013325">
    <property type="entry name" value="RNA_pol_sigma_r2"/>
</dbReference>
<dbReference type="InterPro" id="IPR007627">
    <property type="entry name" value="RNA_pol_sigma70_r2"/>
</dbReference>
<name>A0ABW3XJD2_9ACTN</name>
<dbReference type="EMBL" id="JBHTMM010000033">
    <property type="protein sequence ID" value="MFD1309116.1"/>
    <property type="molecule type" value="Genomic_DNA"/>
</dbReference>
<dbReference type="Pfam" id="PF04542">
    <property type="entry name" value="Sigma70_r2"/>
    <property type="match status" value="1"/>
</dbReference>
<proteinExistence type="predicted"/>
<gene>
    <name evidence="3" type="ORF">ACFQ5X_25065</name>
</gene>
<dbReference type="SUPFAM" id="SSF88946">
    <property type="entry name" value="Sigma2 domain of RNA polymerase sigma factors"/>
    <property type="match status" value="1"/>
</dbReference>
<keyword evidence="4" id="KW-1185">Reference proteome</keyword>
<accession>A0ABW3XJD2</accession>
<dbReference type="RefSeq" id="WP_381328843.1">
    <property type="nucleotide sequence ID" value="NZ_JBHTMM010000033.1"/>
</dbReference>